<dbReference type="PROSITE" id="PS51891">
    <property type="entry name" value="CENP_V_GFA"/>
    <property type="match status" value="1"/>
</dbReference>
<dbReference type="InterPro" id="IPR006913">
    <property type="entry name" value="CENP-V/GFA"/>
</dbReference>
<evidence type="ECO:0000256" key="4">
    <source>
        <dbReference type="ARBA" id="ARBA00023239"/>
    </source>
</evidence>
<evidence type="ECO:0000313" key="7">
    <source>
        <dbReference type="EMBL" id="BAQ00434.1"/>
    </source>
</evidence>
<dbReference type="SUPFAM" id="SSF51316">
    <property type="entry name" value="Mss4-like"/>
    <property type="match status" value="1"/>
</dbReference>
<dbReference type="AlphaFoldDB" id="A0A0A8J244"/>
<reference evidence="6" key="7">
    <citation type="journal article" date="2006" name="J. Steroid Biochem. Mol. Biol.">
        <title>ORF18-disrupted mutant of Comamonas testosteroni TA441 accumulates significant amounts of 9,17-dioxo-1,2,3,4,10,19-hexanorandrostan-5-oic acid and its derivatives after incubation with steroids.</title>
        <authorList>
            <person name="Horinouchi M."/>
            <person name="Hayashi T."/>
            <person name="Koshino H."/>
            <person name="Kudo T."/>
        </authorList>
    </citation>
    <scope>NUCLEOTIDE SEQUENCE</scope>
    <source>
        <strain evidence="6">T441</strain>
    </source>
</reference>
<keyword evidence="4" id="KW-0456">Lyase</keyword>
<evidence type="ECO:0000256" key="3">
    <source>
        <dbReference type="ARBA" id="ARBA00022833"/>
    </source>
</evidence>
<evidence type="ECO:0000313" key="6">
    <source>
        <dbReference type="EMBL" id="BAP91389.1"/>
    </source>
</evidence>
<keyword evidence="2" id="KW-0479">Metal-binding</keyword>
<feature type="domain" description="CENP-V/GFA" evidence="5">
    <location>
        <begin position="48"/>
        <end position="166"/>
    </location>
</feature>
<name>A0A0A8J244_COMTE</name>
<evidence type="ECO:0000256" key="1">
    <source>
        <dbReference type="ARBA" id="ARBA00005495"/>
    </source>
</evidence>
<reference evidence="6" key="4">
    <citation type="journal article" date="2004" name="Biochem. Biophys. Res. Commun.">
        <title>Steroid degradation gene cluster of Comamonas testosteroni consisting of 18 putative genes from meta-cleavage enzyme gene tesB to regulator gene tesR.</title>
        <authorList>
            <person name="Horinouchi M."/>
            <person name="Kurita T."/>
            <person name="Yamamoto T."/>
            <person name="Hatori E."/>
            <person name="Hayashi T."/>
            <person name="Kudo T."/>
        </authorList>
    </citation>
    <scope>NUCLEOTIDE SEQUENCE</scope>
    <source>
        <strain evidence="6">T441</strain>
    </source>
</reference>
<reference evidence="6" key="3">
    <citation type="journal article" date="2003" name="Appl. Environ. Microbiol.">
        <title>A new bacterial steroid degradation gene cluster in Comamonas testosteroni TA441 which consists of aromatic-compound degradation genes for seco-steroids and 3-ketosteroid dehydrogenase genes.</title>
        <authorList>
            <person name="Horinouchi M."/>
            <person name="Hayashi T."/>
            <person name="Yamamoto T."/>
            <person name="Kudo T."/>
        </authorList>
    </citation>
    <scope>NUCLEOTIDE SEQUENCE</scope>
    <source>
        <strain evidence="6">T441</strain>
    </source>
</reference>
<evidence type="ECO:0000256" key="2">
    <source>
        <dbReference type="ARBA" id="ARBA00022723"/>
    </source>
</evidence>
<dbReference type="GO" id="GO:0016846">
    <property type="term" value="F:carbon-sulfur lyase activity"/>
    <property type="evidence" value="ECO:0007669"/>
    <property type="project" value="InterPro"/>
</dbReference>
<proteinExistence type="inferred from homology"/>
<comment type="similarity">
    <text evidence="1">Belongs to the Gfa family.</text>
</comment>
<sequence>MTRLHQGAGGHGRKVAETRPLWPTLGISTCIRLWLTLYPPFSFSLNISLAIELCARVGYRLLSPPRAVTHCHCGQCRKSHSSAFASYGAVPRKDLCIVSGQSDIKSYASSASVHRQFCQHCGSSLFWSRQAGDWADWICIALGTLDSPFTASQQKHVHLDSRPLWSDFASGCMPPG</sequence>
<reference evidence="6" key="10">
    <citation type="journal article" date="2012" name="J. Steroid Biochem. Mol. Biol.">
        <title>Steroid degradation in Comamonas testosteroni.</title>
        <authorList>
            <person name="Horinouchi M."/>
            <person name="Hayashi T."/>
            <person name="Kudo T."/>
        </authorList>
    </citation>
    <scope>NUCLEOTIDE SEQUENCE</scope>
    <source>
        <strain evidence="6">T441</strain>
    </source>
</reference>
<reference evidence="6" key="12">
    <citation type="journal article" date="2014" name="J. Bacteriol.">
        <title>Identification of 9?-hydroxy-17-oxo-1,2,3,4,10,19-hexanorandrostan-5-oic acid in steroid degradation by Comamonas testosteroni TA441 and its conversion to the corresponding 6-en-5-oyl coenzyme A (CoA) involving open reading frame 28 (ORF28)- and ORF30-encoded acyl-CoA dehydrogenases.</title>
        <authorList>
            <person name="Horinouchi M."/>
            <person name="Hayashi T."/>
            <person name="Koshino H."/>
            <person name="Malon M."/>
            <person name="Hirota H."/>
            <person name="Kudo T."/>
        </authorList>
    </citation>
    <scope>NUCLEOTIDE SEQUENCE</scope>
    <source>
        <strain evidence="6">T441</strain>
    </source>
</reference>
<organism evidence="7">
    <name type="scientific">Comamonas testosteroni</name>
    <name type="common">Pseudomonas testosteroni</name>
    <dbReference type="NCBI Taxonomy" id="285"/>
    <lineage>
        <taxon>Bacteria</taxon>
        <taxon>Pseudomonadati</taxon>
        <taxon>Pseudomonadota</taxon>
        <taxon>Betaproteobacteria</taxon>
        <taxon>Burkholderiales</taxon>
        <taxon>Comamonadaceae</taxon>
        <taxon>Comamonas</taxon>
    </lineage>
</organism>
<reference evidence="6" key="9">
    <citation type="journal article" date="2010" name="J. Steroid Biochem. Mol. Biol.">
        <title>Steroid degradation genes in Comamonas testosteroni TA441: Isolation of genes encoding a ?4(5)-isomerase and 3?- and 3?-dehydrogenases and evidence for a 100 kb steroid degradation gene hot spot.</title>
        <authorList>
            <person name="Horinouchi M."/>
            <person name="Kurita T."/>
            <person name="Hayashi T."/>
            <person name="Kudo T."/>
        </authorList>
    </citation>
    <scope>NUCLEOTIDE SEQUENCE</scope>
    <source>
        <strain evidence="6">T441</strain>
    </source>
</reference>
<protein>
    <submittedName>
        <fullName evidence="7">Glutathione-dependent formaldehyde-activating GFA</fullName>
    </submittedName>
    <submittedName>
        <fullName evidence="6">Ribulose-5-phosphate 3-epimerase</fullName>
    </submittedName>
</protein>
<reference evidence="6" key="1">
    <citation type="journal article" date="2001" name="Microbiology">
        <title>Meta-cleavage enzyme gene tesB is necessary for testosterone degradation in Comamonas testosteroni TA441.</title>
        <authorList>
            <person name="Horinouchi M."/>
            <person name="Hayashi T."/>
            <person name="Taguchi K."/>
            <person name="Arai H."/>
            <person name="Kudo T."/>
        </authorList>
    </citation>
    <scope>NUCLEOTIDE SEQUENCE</scope>
    <source>
        <strain evidence="6">T441</strain>
    </source>
</reference>
<keyword evidence="3" id="KW-0862">Zinc</keyword>
<reference evidence="7" key="11">
    <citation type="submission" date="2013-12" db="EMBL/GenBank/DDBJ databases">
        <title>Comamonas teststeroni TA441 putative mega-cluster of steroid degradation gene.</title>
        <authorList>
            <person name="Horinouchi M."/>
        </authorList>
    </citation>
    <scope>NUCLEOTIDE SEQUENCE</scope>
    <source>
        <strain evidence="7">TA441</strain>
    </source>
</reference>
<dbReference type="Gene3D" id="3.90.1590.10">
    <property type="entry name" value="glutathione-dependent formaldehyde- activating enzyme (gfa)"/>
    <property type="match status" value="1"/>
</dbReference>
<dbReference type="EMBL" id="LC010134">
    <property type="protein sequence ID" value="BAP91389.1"/>
    <property type="molecule type" value="Genomic_DNA"/>
</dbReference>
<dbReference type="GO" id="GO:0046872">
    <property type="term" value="F:metal ion binding"/>
    <property type="evidence" value="ECO:0007669"/>
    <property type="project" value="UniProtKB-KW"/>
</dbReference>
<reference evidence="6" key="13">
    <citation type="journal article" date="2014" name="J. Steroid Biochem. Mol. Biol.">
        <title>Identification of 9?-hydroxy-17-oxo-1,2,3,4,10,19-hexanorandrost-6-en-5-oic acid and ?-oxidation products of the C-17 side chain in cholic acid degradation by Comamonas testosteroni TA441.</title>
        <authorList>
            <person name="Horinouchi M."/>
            <person name="Hayashi T."/>
            <person name="Koshino H."/>
            <person name="Malon M."/>
            <person name="Hirota H."/>
            <person name="Kudo T."/>
        </authorList>
    </citation>
    <scope>NUCLEOTIDE SEQUENCE</scope>
    <source>
        <strain evidence="6">T441</strain>
    </source>
</reference>
<dbReference type="EMBL" id="AB898030">
    <property type="protein sequence ID" value="BAQ00434.1"/>
    <property type="molecule type" value="Genomic_DNA"/>
</dbReference>
<reference evidence="6" key="8">
    <citation type="journal article" date="2008" name="J. Bacteriol.">
        <title>Identification of genes involved in inversion of stereochemistry of a C-12 hydroxyl group in the catabolism of cholic acid by Comamonas testosteroni TA441.</title>
        <authorList>
            <person name="Horinouchi M."/>
            <person name="Hayashi T."/>
            <person name="Koshino H."/>
            <person name="Malon M."/>
            <person name="Yamamoto T."/>
            <person name="Kudo T."/>
        </authorList>
    </citation>
    <scope>NUCLEOTIDE SEQUENCE</scope>
    <source>
        <strain evidence="6">T441</strain>
    </source>
</reference>
<accession>A0A0A8J244</accession>
<dbReference type="PANTHER" id="PTHR33337:SF40">
    <property type="entry name" value="CENP-V_GFA DOMAIN-CONTAINING PROTEIN-RELATED"/>
    <property type="match status" value="1"/>
</dbReference>
<dbReference type="RefSeq" id="WP_238707691.1">
    <property type="nucleotide sequence ID" value="NZ_BKBW01000005.1"/>
</dbReference>
<dbReference type="PANTHER" id="PTHR33337">
    <property type="entry name" value="GFA DOMAIN-CONTAINING PROTEIN"/>
    <property type="match status" value="1"/>
</dbReference>
<evidence type="ECO:0000259" key="5">
    <source>
        <dbReference type="PROSITE" id="PS51891"/>
    </source>
</evidence>
<reference evidence="6" key="6">
    <citation type="journal article" date="2005" name="Appl. Environ. Microbiol.">
        <title>Identification of 9,17-dioxo-1,2,3,4,10,19-hexanorandrostan-5-oic acid, 4-hydroxy-2-oxohexanoic acid, and 2-hydroxyhexa-2,4-dienoic acid and related enzymes involved in testosterone degradation in Comamonas testosteroni TA441.</title>
        <authorList>
            <person name="Horinouchi M."/>
            <person name="Hayashi T."/>
            <person name="Koshino H."/>
            <person name="Kurita T."/>
            <person name="Kudo T."/>
        </authorList>
    </citation>
    <scope>NUCLEOTIDE SEQUENCE</scope>
    <source>
        <strain evidence="6">T441</strain>
    </source>
</reference>
<dbReference type="InterPro" id="IPR011057">
    <property type="entry name" value="Mss4-like_sf"/>
</dbReference>
<reference evidence="6" key="5">
    <citation type="journal article" date="2004" name="J. Steroid Biochem. Mol. Biol.">
        <title>The genes encoding the hydroxylase of 3-hydroxy-9,10-secoandrosta-1,3,5(10)-triene-9,17-dione in steroid degradation in Comamonas testosteroni TA441.</title>
        <authorList>
            <person name="Horinouchi M."/>
            <person name="Hayashi T."/>
            <person name="Kudo T."/>
        </authorList>
    </citation>
    <scope>NUCLEOTIDE SEQUENCE</scope>
    <source>
        <strain evidence="6">T441</strain>
    </source>
</reference>
<reference evidence="6" key="2">
    <citation type="journal article" date="2003" name="Appl. Environ. Microbiol.">
        <title>Gene encoding the hydrolase for the product of the meta-cleavage reaction in testosterone degradation by Comamonas testosteroni.</title>
        <authorList>
            <person name="Horinouchi M."/>
            <person name="Hayashi T."/>
            <person name="Koshino H."/>
            <person name="Yamamoto T."/>
            <person name="Kudo T."/>
        </authorList>
    </citation>
    <scope>NUCLEOTIDE SEQUENCE</scope>
    <source>
        <strain evidence="6">T441</strain>
    </source>
</reference>
<dbReference type="Pfam" id="PF04828">
    <property type="entry name" value="GFA"/>
    <property type="match status" value="1"/>
</dbReference>